<comment type="caution">
    <text evidence="14">The sequence shown here is derived from an EMBL/GenBank/DDBJ whole genome shotgun (WGS) entry which is preliminary data.</text>
</comment>
<evidence type="ECO:0000313" key="14">
    <source>
        <dbReference type="EMBL" id="GAT33479.1"/>
    </source>
</evidence>
<keyword evidence="15" id="KW-1185">Reference proteome</keyword>
<dbReference type="EMBL" id="BDCO01000002">
    <property type="protein sequence ID" value="GAT33479.1"/>
    <property type="molecule type" value="Genomic_DNA"/>
</dbReference>
<dbReference type="PANTHER" id="PTHR18966">
    <property type="entry name" value="IONOTROPIC GLUTAMATE RECEPTOR"/>
    <property type="match status" value="1"/>
</dbReference>
<dbReference type="OrthoDB" id="9810759at2"/>
<reference evidence="15" key="1">
    <citation type="journal article" date="2017" name="Genome Announc.">
        <title>Draft Genome Sequence of Terrimicrobium sacchariphilum NM-5T, a Facultative Anaerobic Soil Bacterium of the Class Spartobacteria.</title>
        <authorList>
            <person name="Qiu Y.L."/>
            <person name="Tourlousse D.M."/>
            <person name="Matsuura N."/>
            <person name="Ohashi A."/>
            <person name="Sekiguchi Y."/>
        </authorList>
    </citation>
    <scope>NUCLEOTIDE SEQUENCE [LARGE SCALE GENOMIC DNA]</scope>
    <source>
        <strain evidence="15">NM-5</strain>
    </source>
</reference>
<dbReference type="InterPro" id="IPR015683">
    <property type="entry name" value="Ionotropic_Glu_rcpt"/>
</dbReference>
<evidence type="ECO:0000313" key="15">
    <source>
        <dbReference type="Proteomes" id="UP000076023"/>
    </source>
</evidence>
<dbReference type="GO" id="GO:0015276">
    <property type="term" value="F:ligand-gated monoatomic ion channel activity"/>
    <property type="evidence" value="ECO:0007669"/>
    <property type="project" value="InterPro"/>
</dbReference>
<feature type="transmembrane region" description="Helical" evidence="10">
    <location>
        <begin position="213"/>
        <end position="234"/>
    </location>
</feature>
<evidence type="ECO:0000256" key="5">
    <source>
        <dbReference type="ARBA" id="ARBA00023065"/>
    </source>
</evidence>
<dbReference type="GO" id="GO:0016020">
    <property type="term" value="C:membrane"/>
    <property type="evidence" value="ECO:0007669"/>
    <property type="project" value="UniProtKB-SubCell"/>
</dbReference>
<evidence type="ECO:0000259" key="12">
    <source>
        <dbReference type="SMART" id="SM00062"/>
    </source>
</evidence>
<evidence type="ECO:0000256" key="7">
    <source>
        <dbReference type="ARBA" id="ARBA00023170"/>
    </source>
</evidence>
<keyword evidence="9" id="KW-0407">Ion channel</keyword>
<dbReference type="Pfam" id="PF00497">
    <property type="entry name" value="SBP_bac_3"/>
    <property type="match status" value="1"/>
</dbReference>
<dbReference type="SMART" id="SM00079">
    <property type="entry name" value="PBPe"/>
    <property type="match status" value="1"/>
</dbReference>
<dbReference type="STRING" id="690879.TSACC_21896"/>
<feature type="chain" id="PRO_5007524630" evidence="11">
    <location>
        <begin position="23"/>
        <end position="371"/>
    </location>
</feature>
<evidence type="ECO:0000256" key="3">
    <source>
        <dbReference type="ARBA" id="ARBA00022692"/>
    </source>
</evidence>
<keyword evidence="2" id="KW-0813">Transport</keyword>
<dbReference type="SMART" id="SM00062">
    <property type="entry name" value="PBPb"/>
    <property type="match status" value="1"/>
</dbReference>
<comment type="subcellular location">
    <subcellularLocation>
        <location evidence="1">Membrane</location>
        <topology evidence="1">Multi-pass membrane protein</topology>
    </subcellularLocation>
</comment>
<keyword evidence="7" id="KW-0675">Receptor</keyword>
<keyword evidence="11" id="KW-0732">Signal</keyword>
<dbReference type="Proteomes" id="UP000076023">
    <property type="component" value="Unassembled WGS sequence"/>
</dbReference>
<sequence>MSRYLFFSAFSFCCLINSALGADAPVATPTPTPSQPIKVAVIDRPPFAMKDKDGEWTGLCVELWENIASELNIPFEYHETDLEHIVSEIADGKFDIAIGEIGVSAEREREVDFTQSFLSFPSAVALNRQRGTALMTGFFSEMSQHGVMSVVYVMLGTLMVFSLLLWLVERGVHSSHFGGKPIHGFGSALWFAAVTMTTVGYGDKTPQTPLGRFLAFLWMFFGILLVSAFTGAFASSLTVSRLNSDVTRLSDLSRYRTGVLEGSLGHGALSAMGITVDTFKTPEQGMSALAEGQIGAFVTSEATLRYLNHFKYGDRFEVVQLPTTKVSFAMAARQNFPLLREINIALVAETTRLEWENDVQRWLGPPPGSGN</sequence>
<evidence type="ECO:0000256" key="10">
    <source>
        <dbReference type="SAM" id="Phobius"/>
    </source>
</evidence>
<feature type="transmembrane region" description="Helical" evidence="10">
    <location>
        <begin position="150"/>
        <end position="169"/>
    </location>
</feature>
<evidence type="ECO:0000256" key="11">
    <source>
        <dbReference type="SAM" id="SignalP"/>
    </source>
</evidence>
<keyword evidence="5" id="KW-0406">Ion transport</keyword>
<dbReference type="InterPro" id="IPR001320">
    <property type="entry name" value="Iontro_rcpt_C"/>
</dbReference>
<keyword evidence="8" id="KW-0325">Glycoprotein</keyword>
<evidence type="ECO:0000256" key="4">
    <source>
        <dbReference type="ARBA" id="ARBA00022989"/>
    </source>
</evidence>
<dbReference type="Gene3D" id="1.10.287.70">
    <property type="match status" value="1"/>
</dbReference>
<dbReference type="SUPFAM" id="SSF53850">
    <property type="entry name" value="Periplasmic binding protein-like II"/>
    <property type="match status" value="1"/>
</dbReference>
<keyword evidence="3 10" id="KW-0812">Transmembrane</keyword>
<name>A0A146G6X1_TERSA</name>
<gene>
    <name evidence="14" type="ORF">TSACC_21896</name>
</gene>
<evidence type="ECO:0000256" key="9">
    <source>
        <dbReference type="ARBA" id="ARBA00023303"/>
    </source>
</evidence>
<dbReference type="AlphaFoldDB" id="A0A146G6X1"/>
<proteinExistence type="predicted"/>
<keyword evidence="6 10" id="KW-0472">Membrane</keyword>
<feature type="transmembrane region" description="Helical" evidence="10">
    <location>
        <begin position="181"/>
        <end position="201"/>
    </location>
</feature>
<evidence type="ECO:0000256" key="8">
    <source>
        <dbReference type="ARBA" id="ARBA00023180"/>
    </source>
</evidence>
<feature type="signal peptide" evidence="11">
    <location>
        <begin position="1"/>
        <end position="22"/>
    </location>
</feature>
<dbReference type="RefSeq" id="WP_075079207.1">
    <property type="nucleotide sequence ID" value="NZ_BDCO01000002.1"/>
</dbReference>
<dbReference type="PRINTS" id="PR00169">
    <property type="entry name" value="KCHANNEL"/>
</dbReference>
<dbReference type="Gene3D" id="3.40.190.10">
    <property type="entry name" value="Periplasmic binding protein-like II"/>
    <property type="match status" value="2"/>
</dbReference>
<accession>A0A146G6X1</accession>
<dbReference type="InParanoid" id="A0A146G6X1"/>
<protein>
    <submittedName>
        <fullName evidence="14">Ligand-gated ion channel</fullName>
    </submittedName>
</protein>
<dbReference type="Pfam" id="PF00060">
    <property type="entry name" value="Lig_chan"/>
    <property type="match status" value="1"/>
</dbReference>
<dbReference type="SUPFAM" id="SSF81324">
    <property type="entry name" value="Voltage-gated potassium channels"/>
    <property type="match status" value="1"/>
</dbReference>
<evidence type="ECO:0000256" key="6">
    <source>
        <dbReference type="ARBA" id="ARBA00023136"/>
    </source>
</evidence>
<evidence type="ECO:0000259" key="13">
    <source>
        <dbReference type="SMART" id="SM00079"/>
    </source>
</evidence>
<organism evidence="14 15">
    <name type="scientific">Terrimicrobium sacchariphilum</name>
    <dbReference type="NCBI Taxonomy" id="690879"/>
    <lineage>
        <taxon>Bacteria</taxon>
        <taxon>Pseudomonadati</taxon>
        <taxon>Verrucomicrobiota</taxon>
        <taxon>Terrimicrobiia</taxon>
        <taxon>Terrimicrobiales</taxon>
        <taxon>Terrimicrobiaceae</taxon>
        <taxon>Terrimicrobium</taxon>
    </lineage>
</organism>
<keyword evidence="4 10" id="KW-1133">Transmembrane helix</keyword>
<feature type="domain" description="Ionotropic glutamate receptor C-terminal" evidence="13">
    <location>
        <begin position="36"/>
        <end position="365"/>
    </location>
</feature>
<evidence type="ECO:0000256" key="1">
    <source>
        <dbReference type="ARBA" id="ARBA00004141"/>
    </source>
</evidence>
<feature type="domain" description="Solute-binding protein family 3/N-terminal" evidence="12">
    <location>
        <begin position="36"/>
        <end position="366"/>
    </location>
</feature>
<dbReference type="InterPro" id="IPR001638">
    <property type="entry name" value="Solute-binding_3/MltF_N"/>
</dbReference>
<evidence type="ECO:0000256" key="2">
    <source>
        <dbReference type="ARBA" id="ARBA00022448"/>
    </source>
</evidence>